<evidence type="ECO:0000313" key="3">
    <source>
        <dbReference type="EMBL" id="CAD9645842.1"/>
    </source>
</evidence>
<dbReference type="AlphaFoldDB" id="A0A7S2VRZ7"/>
<reference evidence="3" key="1">
    <citation type="submission" date="2021-01" db="EMBL/GenBank/DDBJ databases">
        <authorList>
            <person name="Corre E."/>
            <person name="Pelletier E."/>
            <person name="Niang G."/>
            <person name="Scheremetjew M."/>
            <person name="Finn R."/>
            <person name="Kale V."/>
            <person name="Holt S."/>
            <person name="Cochrane G."/>
            <person name="Meng A."/>
            <person name="Brown T."/>
            <person name="Cohen L."/>
        </authorList>
    </citation>
    <scope>NUCLEOTIDE SEQUENCE</scope>
    <source>
        <strain evidence="3">RCC3387</strain>
    </source>
</reference>
<protein>
    <recommendedName>
        <fullName evidence="2">DUF4116 domain-containing protein</fullName>
    </recommendedName>
</protein>
<feature type="compositionally biased region" description="Acidic residues" evidence="1">
    <location>
        <begin position="362"/>
        <end position="374"/>
    </location>
</feature>
<dbReference type="Pfam" id="PF13475">
    <property type="entry name" value="DUF4116"/>
    <property type="match status" value="1"/>
</dbReference>
<sequence>MGGQVLVGPVALAGQGLVRELRSRELALRRRALRPVRARLFLDGREVEDSQVFEGPGPLSFLVVFHEFEPLGHKERARYMRTAPNARRTPTAFDELPEAAKADEALALEYIAWHAESFRYTNEVLRYDPNFQASATKRNWRVLRYADDVVVNDADIVRRCVATDGLSLRLAGGALAADKELVLMAVASESAAIEFAAEALRGDRDVVLAAVRDNGHNLRHAAPSAKLDRELVLAAVRTDPAAVQHAAGPLRGDLGVALEAARSPRFTASLLLPLLQGLDASLLSDEAFLAGLRDVVPPADLESAWQAYWRTAGLGDCAGQGYWQTSRLGGVPGAGASVDDQPAPQKPGFQSFGGVRASWADTSDEDDEDDEDDETKYADDVGEVGSSLRSWADVDEDE</sequence>
<feature type="domain" description="DUF4116" evidence="2">
    <location>
        <begin position="178"/>
        <end position="222"/>
    </location>
</feature>
<proteinExistence type="predicted"/>
<gene>
    <name evidence="3" type="ORF">BRAN1462_LOCUS63664</name>
</gene>
<dbReference type="EMBL" id="HBGW01100613">
    <property type="protein sequence ID" value="CAD9645842.1"/>
    <property type="molecule type" value="Transcribed_RNA"/>
</dbReference>
<evidence type="ECO:0000256" key="1">
    <source>
        <dbReference type="SAM" id="MobiDB-lite"/>
    </source>
</evidence>
<name>A0A7S2VRZ7_9DINO</name>
<accession>A0A7S2VRZ7</accession>
<feature type="region of interest" description="Disordered" evidence="1">
    <location>
        <begin position="333"/>
        <end position="398"/>
    </location>
</feature>
<dbReference type="InterPro" id="IPR025197">
    <property type="entry name" value="DUF4116"/>
</dbReference>
<organism evidence="3">
    <name type="scientific">Zooxanthella nutricula</name>
    <dbReference type="NCBI Taxonomy" id="1333877"/>
    <lineage>
        <taxon>Eukaryota</taxon>
        <taxon>Sar</taxon>
        <taxon>Alveolata</taxon>
        <taxon>Dinophyceae</taxon>
        <taxon>Peridiniales</taxon>
        <taxon>Peridiniales incertae sedis</taxon>
        <taxon>Zooxanthella</taxon>
    </lineage>
</organism>
<evidence type="ECO:0000259" key="2">
    <source>
        <dbReference type="Pfam" id="PF13475"/>
    </source>
</evidence>